<sequence>MIVREDVIDLETPTGPMRTTFYMPGDESDRRTFPGLVLYSEIFQLTPPIARLAVQFASHGFVVAVPEIYHEHEPPGTVLQYDDVDKEKGNRYKQITKLSTFDNDAKVVVDALPKHPKCNGHVGAVGFCIGGHLAFRAAFLPEVRAACCFYPTDIHTGTLGEGHNDDSLARVGDIRGELMMIFGRQDPHVPLQGRRTIHEALDNAAVNFTWHEFNCAHAFMRDEGARYDPAVGQLGMMLAVDLFRRNL</sequence>
<keyword evidence="2" id="KW-0378">Hydrolase</keyword>
<evidence type="ECO:0000259" key="1">
    <source>
        <dbReference type="Pfam" id="PF01738"/>
    </source>
</evidence>
<dbReference type="KEGG" id="knv:Pan216_13940"/>
<dbReference type="EMBL" id="CP036279">
    <property type="protein sequence ID" value="QDU60551.1"/>
    <property type="molecule type" value="Genomic_DNA"/>
</dbReference>
<reference evidence="2 3" key="1">
    <citation type="submission" date="2019-02" db="EMBL/GenBank/DDBJ databases">
        <title>Deep-cultivation of Planctomycetes and their phenomic and genomic characterization uncovers novel biology.</title>
        <authorList>
            <person name="Wiegand S."/>
            <person name="Jogler M."/>
            <person name="Boedeker C."/>
            <person name="Pinto D."/>
            <person name="Vollmers J."/>
            <person name="Rivas-Marin E."/>
            <person name="Kohn T."/>
            <person name="Peeters S.H."/>
            <person name="Heuer A."/>
            <person name="Rast P."/>
            <person name="Oberbeckmann S."/>
            <person name="Bunk B."/>
            <person name="Jeske O."/>
            <person name="Meyerdierks A."/>
            <person name="Storesund J.E."/>
            <person name="Kallscheuer N."/>
            <person name="Luecker S."/>
            <person name="Lage O.M."/>
            <person name="Pohl T."/>
            <person name="Merkel B.J."/>
            <person name="Hornburger P."/>
            <person name="Mueller R.-W."/>
            <person name="Bruemmer F."/>
            <person name="Labrenz M."/>
            <person name="Spormann A.M."/>
            <person name="Op den Camp H."/>
            <person name="Overmann J."/>
            <person name="Amann R."/>
            <person name="Jetten M.S.M."/>
            <person name="Mascher T."/>
            <person name="Medema M.H."/>
            <person name="Devos D.P."/>
            <person name="Kaster A.-K."/>
            <person name="Ovreas L."/>
            <person name="Rohde M."/>
            <person name="Galperin M.Y."/>
            <person name="Jogler C."/>
        </authorList>
    </citation>
    <scope>NUCLEOTIDE SEQUENCE [LARGE SCALE GENOMIC DNA]</scope>
    <source>
        <strain evidence="2 3">Pan216</strain>
    </source>
</reference>
<evidence type="ECO:0000313" key="2">
    <source>
        <dbReference type="EMBL" id="QDU60551.1"/>
    </source>
</evidence>
<dbReference type="SUPFAM" id="SSF53474">
    <property type="entry name" value="alpha/beta-Hydrolases"/>
    <property type="match status" value="1"/>
</dbReference>
<dbReference type="GO" id="GO:0008806">
    <property type="term" value="F:carboxymethylenebutenolidase activity"/>
    <property type="evidence" value="ECO:0007669"/>
    <property type="project" value="UniProtKB-EC"/>
</dbReference>
<name>A0A518B0Q6_9BACT</name>
<dbReference type="InterPro" id="IPR029058">
    <property type="entry name" value="AB_hydrolase_fold"/>
</dbReference>
<dbReference type="PANTHER" id="PTHR47562:SF2">
    <property type="entry name" value="CARBOXYMETHYLENEBUTENOLIDASE-RELATED"/>
    <property type="match status" value="1"/>
</dbReference>
<dbReference type="PANTHER" id="PTHR47562">
    <property type="match status" value="1"/>
</dbReference>
<dbReference type="InterPro" id="IPR002925">
    <property type="entry name" value="Dienelactn_hydro"/>
</dbReference>
<proteinExistence type="predicted"/>
<feature type="domain" description="Dienelactone hydrolase" evidence="1">
    <location>
        <begin position="32"/>
        <end position="245"/>
    </location>
</feature>
<gene>
    <name evidence="2" type="primary">clcD_1</name>
    <name evidence="2" type="ORF">Pan216_13940</name>
</gene>
<dbReference type="OrthoDB" id="9771666at2"/>
<dbReference type="AlphaFoldDB" id="A0A518B0Q6"/>
<dbReference type="Proteomes" id="UP000317093">
    <property type="component" value="Chromosome"/>
</dbReference>
<accession>A0A518B0Q6</accession>
<dbReference type="RefSeq" id="WP_145256577.1">
    <property type="nucleotide sequence ID" value="NZ_CP036279.1"/>
</dbReference>
<evidence type="ECO:0000313" key="3">
    <source>
        <dbReference type="Proteomes" id="UP000317093"/>
    </source>
</evidence>
<dbReference type="EC" id="3.1.1.45" evidence="2"/>
<organism evidence="2 3">
    <name type="scientific">Kolteria novifilia</name>
    <dbReference type="NCBI Taxonomy" id="2527975"/>
    <lineage>
        <taxon>Bacteria</taxon>
        <taxon>Pseudomonadati</taxon>
        <taxon>Planctomycetota</taxon>
        <taxon>Planctomycetia</taxon>
        <taxon>Kolteriales</taxon>
        <taxon>Kolteriaceae</taxon>
        <taxon>Kolteria</taxon>
    </lineage>
</organism>
<dbReference type="Pfam" id="PF01738">
    <property type="entry name" value="DLH"/>
    <property type="match status" value="1"/>
</dbReference>
<protein>
    <submittedName>
        <fullName evidence="2">Carboxymethylenebutenolidase</fullName>
        <ecNumber evidence="2">3.1.1.45</ecNumber>
    </submittedName>
</protein>
<keyword evidence="3" id="KW-1185">Reference proteome</keyword>
<dbReference type="Gene3D" id="3.40.50.1820">
    <property type="entry name" value="alpha/beta hydrolase"/>
    <property type="match status" value="1"/>
</dbReference>